<accession>A0A318V695</accession>
<evidence type="ECO:0000313" key="4">
    <source>
        <dbReference type="EMBL" id="PYF84332.1"/>
    </source>
</evidence>
<keyword evidence="5" id="KW-1185">Reference proteome</keyword>
<dbReference type="Pfam" id="PF01613">
    <property type="entry name" value="Flavin_Reduct"/>
    <property type="match status" value="1"/>
</dbReference>
<dbReference type="InterPro" id="IPR002563">
    <property type="entry name" value="Flavin_Rdtase-like_dom"/>
</dbReference>
<sequence length="302" mass="32971">MSNFDVRELRNAFGSFMTGVTIVTAVSKTGEKVGFTANSFTSVSMDPPLLLVCPALRLSSYDIFESCDHFAVSVLAEDQQHASNTFAGSKGDRFAEVEWHADEFGTPLITGAVAHFSCSSFQKVEAGDHLLLMGKVEQFSSNEKFGLGYAKGGYFSLGMEHKAEEIAHEQYAQVGALVECNGKLLLKRTEQGFSLPQGKMQAEISSLQTLKNLLVSLGIEAEVGQVFSVYEKSTAGNFVAFYRAESVAENTLDGYEYVGIDDLSDVAFASSDLTSMVTRFVQEKRNGVFRLYVGNELEGDVR</sequence>
<dbReference type="PANTHER" id="PTHR30466:SF11">
    <property type="entry name" value="FLAVIN-DEPENDENT MONOOXYGENASE, REDUCTASE SUBUNIT HSAB"/>
    <property type="match status" value="1"/>
</dbReference>
<dbReference type="Proteomes" id="UP000247551">
    <property type="component" value="Unassembled WGS sequence"/>
</dbReference>
<keyword evidence="2" id="KW-0560">Oxidoreductase</keyword>
<dbReference type="PANTHER" id="PTHR30466">
    <property type="entry name" value="FLAVIN REDUCTASE"/>
    <property type="match status" value="1"/>
</dbReference>
<protein>
    <submittedName>
        <fullName evidence="4">Flavin reductase (DIM6/NTAB) family NADH-FMN oxidoreductase RutF</fullName>
    </submittedName>
</protein>
<dbReference type="EMBL" id="QKLW01000001">
    <property type="protein sequence ID" value="PYF84332.1"/>
    <property type="molecule type" value="Genomic_DNA"/>
</dbReference>
<dbReference type="SUPFAM" id="SSF50475">
    <property type="entry name" value="FMN-binding split barrel"/>
    <property type="match status" value="1"/>
</dbReference>
<name>A0A318V695_9GAMM</name>
<comment type="caution">
    <text evidence="4">The sequence shown here is derived from an EMBL/GenBank/DDBJ whole genome shotgun (WGS) entry which is preliminary data.</text>
</comment>
<evidence type="ECO:0000313" key="5">
    <source>
        <dbReference type="Proteomes" id="UP000247551"/>
    </source>
</evidence>
<proteinExistence type="inferred from homology"/>
<comment type="similarity">
    <text evidence="1">Belongs to the non-flavoprotein flavin reductase family.</text>
</comment>
<evidence type="ECO:0000256" key="2">
    <source>
        <dbReference type="ARBA" id="ARBA00023002"/>
    </source>
</evidence>
<gene>
    <name evidence="4" type="ORF">DFP75_101357</name>
</gene>
<dbReference type="RefSeq" id="WP_110571785.1">
    <property type="nucleotide sequence ID" value="NZ_QKLW01000001.1"/>
</dbReference>
<organism evidence="4 5">
    <name type="scientific">Marinomonas alcarazii</name>
    <dbReference type="NCBI Taxonomy" id="491949"/>
    <lineage>
        <taxon>Bacteria</taxon>
        <taxon>Pseudomonadati</taxon>
        <taxon>Pseudomonadota</taxon>
        <taxon>Gammaproteobacteria</taxon>
        <taxon>Oceanospirillales</taxon>
        <taxon>Oceanospirillaceae</taxon>
        <taxon>Marinomonas</taxon>
    </lineage>
</organism>
<evidence type="ECO:0000256" key="1">
    <source>
        <dbReference type="ARBA" id="ARBA00008898"/>
    </source>
</evidence>
<dbReference type="SMART" id="SM00903">
    <property type="entry name" value="Flavin_Reduct"/>
    <property type="match status" value="1"/>
</dbReference>
<dbReference type="GO" id="GO:0010181">
    <property type="term" value="F:FMN binding"/>
    <property type="evidence" value="ECO:0007669"/>
    <property type="project" value="InterPro"/>
</dbReference>
<dbReference type="AlphaFoldDB" id="A0A318V695"/>
<evidence type="ECO:0000259" key="3">
    <source>
        <dbReference type="SMART" id="SM00903"/>
    </source>
</evidence>
<feature type="domain" description="Flavin reductase like" evidence="3">
    <location>
        <begin position="13"/>
        <end position="156"/>
    </location>
</feature>
<dbReference type="Gene3D" id="2.30.110.10">
    <property type="entry name" value="Electron Transport, Fmn-binding Protein, Chain A"/>
    <property type="match status" value="1"/>
</dbReference>
<dbReference type="Gene3D" id="3.90.79.10">
    <property type="entry name" value="Nucleoside Triphosphate Pyrophosphohydrolase"/>
    <property type="match status" value="1"/>
</dbReference>
<dbReference type="GO" id="GO:0042602">
    <property type="term" value="F:riboflavin reductase (NADPH) activity"/>
    <property type="evidence" value="ECO:0007669"/>
    <property type="project" value="TreeGrafter"/>
</dbReference>
<dbReference type="InterPro" id="IPR012349">
    <property type="entry name" value="Split_barrel_FMN-bd"/>
</dbReference>
<reference evidence="4 5" key="1">
    <citation type="submission" date="2018-06" db="EMBL/GenBank/DDBJ databases">
        <title>Genomic Encyclopedia of Type Strains, Phase III (KMG-III): the genomes of soil and plant-associated and newly described type strains.</title>
        <authorList>
            <person name="Whitman W."/>
        </authorList>
    </citation>
    <scope>NUCLEOTIDE SEQUENCE [LARGE SCALE GENOMIC DNA]</scope>
    <source>
        <strain evidence="4 5">CECT 7730</strain>
    </source>
</reference>
<dbReference type="InterPro" id="IPR050268">
    <property type="entry name" value="NADH-dep_flavin_reductase"/>
</dbReference>